<dbReference type="Proteomes" id="UP000249555">
    <property type="component" value="Unassembled WGS sequence"/>
</dbReference>
<comment type="caution">
    <text evidence="2">The sequence shown here is derived from an EMBL/GenBank/DDBJ whole genome shotgun (WGS) entry which is preliminary data.</text>
</comment>
<gene>
    <name evidence="2" type="ORF">DI640_10845</name>
</gene>
<evidence type="ECO:0000256" key="1">
    <source>
        <dbReference type="SAM" id="Phobius"/>
    </source>
</evidence>
<name>A0A2W4YXJ0_9SPHN</name>
<feature type="transmembrane region" description="Helical" evidence="1">
    <location>
        <begin position="100"/>
        <end position="118"/>
    </location>
</feature>
<organism evidence="2 3">
    <name type="scientific">Sphingomonas taxi</name>
    <dbReference type="NCBI Taxonomy" id="1549858"/>
    <lineage>
        <taxon>Bacteria</taxon>
        <taxon>Pseudomonadati</taxon>
        <taxon>Pseudomonadota</taxon>
        <taxon>Alphaproteobacteria</taxon>
        <taxon>Sphingomonadales</taxon>
        <taxon>Sphingomonadaceae</taxon>
        <taxon>Sphingomonas</taxon>
    </lineage>
</organism>
<evidence type="ECO:0000313" key="3">
    <source>
        <dbReference type="Proteomes" id="UP000249555"/>
    </source>
</evidence>
<reference evidence="2 3" key="1">
    <citation type="submission" date="2017-08" db="EMBL/GenBank/DDBJ databases">
        <title>Infants hospitalized years apart are colonized by the same room-sourced microbial strains.</title>
        <authorList>
            <person name="Brooks B."/>
            <person name="Olm M.R."/>
            <person name="Firek B.A."/>
            <person name="Baker R."/>
            <person name="Thomas B.C."/>
            <person name="Morowitz M.J."/>
            <person name="Banfield J.F."/>
        </authorList>
    </citation>
    <scope>NUCLEOTIDE SEQUENCE [LARGE SCALE GENOMIC DNA]</scope>
    <source>
        <strain evidence="2">S2_018_000_R3_119</strain>
    </source>
</reference>
<keyword evidence="1" id="KW-0812">Transmembrane</keyword>
<keyword evidence="1" id="KW-0472">Membrane</keyword>
<evidence type="ECO:0000313" key="2">
    <source>
        <dbReference type="EMBL" id="PZO72962.1"/>
    </source>
</evidence>
<feature type="transmembrane region" description="Helical" evidence="1">
    <location>
        <begin position="124"/>
        <end position="149"/>
    </location>
</feature>
<feature type="transmembrane region" description="Helical" evidence="1">
    <location>
        <begin position="12"/>
        <end position="31"/>
    </location>
</feature>
<sequence length="256" mass="27178">MTFWQAFKATYSGSVAVLIACPLLALVPVVFELLQHAVEVHIGMYDSIATAKATEHHPLRMAFGMLKVAALTIPFYWVTRFQPDRDATFAARPDPKAIRLFAVYCMFQLGLAALQLFGLPQTGAVLAVSFVVGMIVGNLLLAWGVAAALGNATVGPRRSIAIMARHVPWTFAFSIAVILPLVIPHYAAAALAIAGPKVLLWPVLIADSLLVGWLTAAMAAGGYYAAVRAASKAGVDLMPGNVRRADLSDGMIAAAH</sequence>
<feature type="transmembrane region" description="Helical" evidence="1">
    <location>
        <begin position="169"/>
        <end position="193"/>
    </location>
</feature>
<feature type="transmembrane region" description="Helical" evidence="1">
    <location>
        <begin position="199"/>
        <end position="224"/>
    </location>
</feature>
<dbReference type="EMBL" id="QFMX01000009">
    <property type="protein sequence ID" value="PZO72962.1"/>
    <property type="molecule type" value="Genomic_DNA"/>
</dbReference>
<accession>A0A2W4YXJ0</accession>
<feature type="transmembrane region" description="Helical" evidence="1">
    <location>
        <begin position="61"/>
        <end position="79"/>
    </location>
</feature>
<protein>
    <submittedName>
        <fullName evidence="2">Uncharacterized protein</fullName>
    </submittedName>
</protein>
<proteinExistence type="predicted"/>
<dbReference type="AlphaFoldDB" id="A0A2W4YXJ0"/>
<keyword evidence="1" id="KW-1133">Transmembrane helix</keyword>